<dbReference type="SUPFAM" id="SSF143422">
    <property type="entry name" value="Transposase IS200-like"/>
    <property type="match status" value="1"/>
</dbReference>
<evidence type="ECO:0000313" key="2">
    <source>
        <dbReference type="EMBL" id="MBD1401029.1"/>
    </source>
</evidence>
<dbReference type="PANTHER" id="PTHR34322:SF2">
    <property type="entry name" value="TRANSPOSASE IS200-LIKE DOMAIN-CONTAINING PROTEIN"/>
    <property type="match status" value="1"/>
</dbReference>
<comment type="caution">
    <text evidence="2">The sequence shown here is derived from an EMBL/GenBank/DDBJ whole genome shotgun (WGS) entry which is preliminary data.</text>
</comment>
<dbReference type="GO" id="GO:0003677">
    <property type="term" value="F:DNA binding"/>
    <property type="evidence" value="ECO:0007669"/>
    <property type="project" value="InterPro"/>
</dbReference>
<dbReference type="Pfam" id="PF01797">
    <property type="entry name" value="Y1_Tnp"/>
    <property type="match status" value="1"/>
</dbReference>
<dbReference type="InterPro" id="IPR036515">
    <property type="entry name" value="Transposase_17_sf"/>
</dbReference>
<evidence type="ECO:0000259" key="1">
    <source>
        <dbReference type="SMART" id="SM01321"/>
    </source>
</evidence>
<proteinExistence type="predicted"/>
<organism evidence="2 3">
    <name type="scientific">Pelovirga terrestris</name>
    <dbReference type="NCBI Taxonomy" id="2771352"/>
    <lineage>
        <taxon>Bacteria</taxon>
        <taxon>Pseudomonadati</taxon>
        <taxon>Thermodesulfobacteriota</taxon>
        <taxon>Desulfuromonadia</taxon>
        <taxon>Geobacterales</taxon>
        <taxon>Geobacteraceae</taxon>
        <taxon>Pelovirga</taxon>
    </lineage>
</organism>
<protein>
    <submittedName>
        <fullName evidence="2">Transposase</fullName>
    </submittedName>
</protein>
<name>A0A8J6QM18_9BACT</name>
<dbReference type="EMBL" id="JACWUN010000011">
    <property type="protein sequence ID" value="MBD1401029.1"/>
    <property type="molecule type" value="Genomic_DNA"/>
</dbReference>
<dbReference type="GO" id="GO:0004803">
    <property type="term" value="F:transposase activity"/>
    <property type="evidence" value="ECO:0007669"/>
    <property type="project" value="InterPro"/>
</dbReference>
<keyword evidence="3" id="KW-1185">Reference proteome</keyword>
<dbReference type="AlphaFoldDB" id="A0A8J6QM18"/>
<dbReference type="InterPro" id="IPR002686">
    <property type="entry name" value="Transposase_17"/>
</dbReference>
<gene>
    <name evidence="2" type="ORF">ICT70_10120</name>
</gene>
<reference evidence="2" key="1">
    <citation type="submission" date="2020-09" db="EMBL/GenBank/DDBJ databases">
        <title>Pelobacter alkaliphilus sp. nov., a novel anaerobic arsenate-reducing bacterium from terrestrial mud volcano.</title>
        <authorList>
            <person name="Khomyakova M.A."/>
            <person name="Merkel A.Y."/>
            <person name="Slobodkin A.I."/>
        </authorList>
    </citation>
    <scope>NUCLEOTIDE SEQUENCE</scope>
    <source>
        <strain evidence="2">M08fum</strain>
    </source>
</reference>
<dbReference type="Proteomes" id="UP000632828">
    <property type="component" value="Unassembled WGS sequence"/>
</dbReference>
<dbReference type="RefSeq" id="WP_191156199.1">
    <property type="nucleotide sequence ID" value="NZ_JACWUN010000011.1"/>
</dbReference>
<dbReference type="SMART" id="SM01321">
    <property type="entry name" value="Y1_Tnp"/>
    <property type="match status" value="1"/>
</dbReference>
<dbReference type="PANTHER" id="PTHR34322">
    <property type="entry name" value="TRANSPOSASE, Y1_TNP DOMAIN-CONTAINING"/>
    <property type="match status" value="1"/>
</dbReference>
<feature type="domain" description="Transposase IS200-like" evidence="1">
    <location>
        <begin position="9"/>
        <end position="123"/>
    </location>
</feature>
<accession>A0A8J6QM18</accession>
<dbReference type="Gene3D" id="3.30.70.1290">
    <property type="entry name" value="Transposase IS200-like"/>
    <property type="match status" value="1"/>
</dbReference>
<dbReference type="GO" id="GO:0006313">
    <property type="term" value="P:DNA transposition"/>
    <property type="evidence" value="ECO:0007669"/>
    <property type="project" value="InterPro"/>
</dbReference>
<evidence type="ECO:0000313" key="3">
    <source>
        <dbReference type="Proteomes" id="UP000632828"/>
    </source>
</evidence>
<sequence>MARFARLVVPEYPHHITQRGVRSMDVFADNHDRLTYLQILAEESAAAGVTFLAWCLMANHVHLIAVPEHETSLARAIGETHRRYTRMKNFREGVRGYLFQGRFGSCVLDQQHLLAAARYVERNPVAAGMASSPVDYSWSSARYHCGINDQDPLIKTPLLPEMVDNWSNFLQTTDEKQDRLIFQKTKTGRPVGGSAFIEKLEQFTGRTLKIKAPGRPRIEGK</sequence>